<dbReference type="InterPro" id="IPR000719">
    <property type="entry name" value="Prot_kinase_dom"/>
</dbReference>
<dbReference type="GO" id="GO:0007165">
    <property type="term" value="P:signal transduction"/>
    <property type="evidence" value="ECO:0007669"/>
    <property type="project" value="TreeGrafter"/>
</dbReference>
<keyword evidence="2" id="KW-0808">Transferase</keyword>
<dbReference type="GO" id="GO:0004672">
    <property type="term" value="F:protein kinase activity"/>
    <property type="evidence" value="ECO:0007669"/>
    <property type="project" value="InterPro"/>
</dbReference>
<name>A0A397UZT6_9GLOM</name>
<proteinExistence type="predicted"/>
<dbReference type="PROSITE" id="PS50011">
    <property type="entry name" value="PROTEIN_KINASE_DOM"/>
    <property type="match status" value="1"/>
</dbReference>
<dbReference type="EMBL" id="QKWP01000724">
    <property type="protein sequence ID" value="RIB15754.1"/>
    <property type="molecule type" value="Genomic_DNA"/>
</dbReference>
<dbReference type="GO" id="GO:0005737">
    <property type="term" value="C:cytoplasm"/>
    <property type="evidence" value="ECO:0007669"/>
    <property type="project" value="TreeGrafter"/>
</dbReference>
<dbReference type="STRING" id="44941.A0A397UZT6"/>
<reference evidence="2 3" key="1">
    <citation type="submission" date="2018-06" db="EMBL/GenBank/DDBJ databases">
        <title>Comparative genomics reveals the genomic features of Rhizophagus irregularis, R. cerebriforme, R. diaphanum and Gigaspora rosea, and their symbiotic lifestyle signature.</title>
        <authorList>
            <person name="Morin E."/>
            <person name="San Clemente H."/>
            <person name="Chen E.C.H."/>
            <person name="De La Providencia I."/>
            <person name="Hainaut M."/>
            <person name="Kuo A."/>
            <person name="Kohler A."/>
            <person name="Murat C."/>
            <person name="Tang N."/>
            <person name="Roy S."/>
            <person name="Loubradou J."/>
            <person name="Henrissat B."/>
            <person name="Grigoriev I.V."/>
            <person name="Corradi N."/>
            <person name="Roux C."/>
            <person name="Martin F.M."/>
        </authorList>
    </citation>
    <scope>NUCLEOTIDE SEQUENCE [LARGE SCALE GENOMIC DNA]</scope>
    <source>
        <strain evidence="2 3">DAOM 194757</strain>
    </source>
</reference>
<evidence type="ECO:0000313" key="3">
    <source>
        <dbReference type="Proteomes" id="UP000266673"/>
    </source>
</evidence>
<dbReference type="SUPFAM" id="SSF56112">
    <property type="entry name" value="Protein kinase-like (PK-like)"/>
    <property type="match status" value="1"/>
</dbReference>
<dbReference type="Gene3D" id="1.10.510.10">
    <property type="entry name" value="Transferase(Phosphotransferase) domain 1"/>
    <property type="match status" value="1"/>
</dbReference>
<protein>
    <submittedName>
        <fullName evidence="2">Kinase-like domain-containing protein</fullName>
    </submittedName>
</protein>
<sequence>MNWEKKLELISYISSDLKLIHSHNIIHRDLHSGNIFQNSLHNAYIGDLGFAISINKTLDKELGKIYGALPYMAPEVLQEKPFSAASDIYSFGMIMWEISSGNTVFSDYKDNDSILAIEIIKGLRPNILNGTARCYAELMQKCWDKDPKNRPSAIEINETISKWRINSEILDEFLKSDKEMVIRNNDSNNINDGAVYTSNFIDISKLINT</sequence>
<keyword evidence="3" id="KW-1185">Reference proteome</keyword>
<gene>
    <name evidence="2" type="ORF">C2G38_2318545</name>
</gene>
<dbReference type="InterPro" id="IPR001245">
    <property type="entry name" value="Ser-Thr/Tyr_kinase_cat_dom"/>
</dbReference>
<accession>A0A397UZT6</accession>
<keyword evidence="2" id="KW-0418">Kinase</keyword>
<dbReference type="AlphaFoldDB" id="A0A397UZT6"/>
<dbReference type="Pfam" id="PF07714">
    <property type="entry name" value="PK_Tyr_Ser-Thr"/>
    <property type="match status" value="1"/>
</dbReference>
<evidence type="ECO:0000313" key="2">
    <source>
        <dbReference type="EMBL" id="RIB15754.1"/>
    </source>
</evidence>
<comment type="caution">
    <text evidence="2">The sequence shown here is derived from an EMBL/GenBank/DDBJ whole genome shotgun (WGS) entry which is preliminary data.</text>
</comment>
<dbReference type="GO" id="GO:0005524">
    <property type="term" value="F:ATP binding"/>
    <property type="evidence" value="ECO:0007669"/>
    <property type="project" value="InterPro"/>
</dbReference>
<dbReference type="PANTHER" id="PTHR23257">
    <property type="entry name" value="SERINE-THREONINE PROTEIN KINASE"/>
    <property type="match status" value="1"/>
</dbReference>
<feature type="domain" description="Protein kinase" evidence="1">
    <location>
        <begin position="1"/>
        <end position="174"/>
    </location>
</feature>
<dbReference type="InterPro" id="IPR011009">
    <property type="entry name" value="Kinase-like_dom_sf"/>
</dbReference>
<dbReference type="Proteomes" id="UP000266673">
    <property type="component" value="Unassembled WGS sequence"/>
</dbReference>
<evidence type="ECO:0000259" key="1">
    <source>
        <dbReference type="PROSITE" id="PS50011"/>
    </source>
</evidence>
<dbReference type="OrthoDB" id="4062651at2759"/>
<organism evidence="2 3">
    <name type="scientific">Gigaspora rosea</name>
    <dbReference type="NCBI Taxonomy" id="44941"/>
    <lineage>
        <taxon>Eukaryota</taxon>
        <taxon>Fungi</taxon>
        <taxon>Fungi incertae sedis</taxon>
        <taxon>Mucoromycota</taxon>
        <taxon>Glomeromycotina</taxon>
        <taxon>Glomeromycetes</taxon>
        <taxon>Diversisporales</taxon>
        <taxon>Gigasporaceae</taxon>
        <taxon>Gigaspora</taxon>
    </lineage>
</organism>
<dbReference type="InterPro" id="IPR050167">
    <property type="entry name" value="Ser_Thr_protein_kinase"/>
</dbReference>